<dbReference type="Proteomes" id="UP001152519">
    <property type="component" value="Unassembled WGS sequence"/>
</dbReference>
<feature type="compositionally biased region" description="Low complexity" evidence="2">
    <location>
        <begin position="800"/>
        <end position="821"/>
    </location>
</feature>
<feature type="domain" description="Outer membrane channel protein CpnT-like N-terminal" evidence="3">
    <location>
        <begin position="13"/>
        <end position="140"/>
    </location>
</feature>
<evidence type="ECO:0000259" key="3">
    <source>
        <dbReference type="Pfam" id="PF25547"/>
    </source>
</evidence>
<feature type="region of interest" description="Disordered" evidence="2">
    <location>
        <begin position="797"/>
        <end position="824"/>
    </location>
</feature>
<feature type="compositionally biased region" description="Low complexity" evidence="2">
    <location>
        <begin position="484"/>
        <end position="537"/>
    </location>
</feature>
<gene>
    <name evidence="4" type="ORF">SCOCK_300097</name>
</gene>
<feature type="region of interest" description="Disordered" evidence="2">
    <location>
        <begin position="1303"/>
        <end position="1323"/>
    </location>
</feature>
<name>A0A9W4GT00_9ACTN</name>
<evidence type="ECO:0000256" key="2">
    <source>
        <dbReference type="SAM" id="MobiDB-lite"/>
    </source>
</evidence>
<keyword evidence="5" id="KW-1185">Reference proteome</keyword>
<feature type="compositionally biased region" description="Gly residues" evidence="2">
    <location>
        <begin position="431"/>
        <end position="446"/>
    </location>
</feature>
<feature type="compositionally biased region" description="Low complexity" evidence="2">
    <location>
        <begin position="3299"/>
        <end position="3318"/>
    </location>
</feature>
<evidence type="ECO:0000313" key="5">
    <source>
        <dbReference type="Proteomes" id="UP001152519"/>
    </source>
</evidence>
<feature type="coiled-coil region" evidence="1">
    <location>
        <begin position="2606"/>
        <end position="2683"/>
    </location>
</feature>
<keyword evidence="1" id="KW-0175">Coiled coil</keyword>
<feature type="compositionally biased region" description="Low complexity" evidence="2">
    <location>
        <begin position="447"/>
        <end position="476"/>
    </location>
</feature>
<evidence type="ECO:0000313" key="4">
    <source>
        <dbReference type="EMBL" id="CAG6395288.1"/>
    </source>
</evidence>
<feature type="compositionally biased region" description="Low complexity" evidence="2">
    <location>
        <begin position="3332"/>
        <end position="3346"/>
    </location>
</feature>
<feature type="region of interest" description="Disordered" evidence="2">
    <location>
        <begin position="335"/>
        <end position="388"/>
    </location>
</feature>
<feature type="compositionally biased region" description="Gly residues" evidence="2">
    <location>
        <begin position="339"/>
        <end position="357"/>
    </location>
</feature>
<feature type="region of interest" description="Disordered" evidence="2">
    <location>
        <begin position="3294"/>
        <end position="3395"/>
    </location>
</feature>
<protein>
    <recommendedName>
        <fullName evidence="3">Outer membrane channel protein CpnT-like N-terminal domain-containing protein</fullName>
    </recommendedName>
</protein>
<accession>A0A9W4GT00</accession>
<dbReference type="EMBL" id="CAJSLV010000060">
    <property type="protein sequence ID" value="CAG6395288.1"/>
    <property type="molecule type" value="Genomic_DNA"/>
</dbReference>
<organism evidence="4 5">
    <name type="scientific">Actinacidiphila cocklensis</name>
    <dbReference type="NCBI Taxonomy" id="887465"/>
    <lineage>
        <taxon>Bacteria</taxon>
        <taxon>Bacillati</taxon>
        <taxon>Actinomycetota</taxon>
        <taxon>Actinomycetes</taxon>
        <taxon>Kitasatosporales</taxon>
        <taxon>Streptomycetaceae</taxon>
        <taxon>Actinacidiphila</taxon>
    </lineage>
</organism>
<dbReference type="InterPro" id="IPR057746">
    <property type="entry name" value="CpnT-like_N"/>
</dbReference>
<dbReference type="Pfam" id="PF25547">
    <property type="entry name" value="WXG100_2"/>
    <property type="match status" value="1"/>
</dbReference>
<dbReference type="RefSeq" id="WP_251492298.1">
    <property type="nucleotide sequence ID" value="NZ_CAJSLV010000060.1"/>
</dbReference>
<proteinExistence type="predicted"/>
<feature type="compositionally biased region" description="Low complexity" evidence="2">
    <location>
        <begin position="358"/>
        <end position="380"/>
    </location>
</feature>
<evidence type="ECO:0000256" key="1">
    <source>
        <dbReference type="SAM" id="Coils"/>
    </source>
</evidence>
<feature type="region of interest" description="Disordered" evidence="2">
    <location>
        <begin position="425"/>
        <end position="554"/>
    </location>
</feature>
<reference evidence="4" key="1">
    <citation type="submission" date="2021-05" db="EMBL/GenBank/DDBJ databases">
        <authorList>
            <person name="Arsene-Ploetze F."/>
        </authorList>
    </citation>
    <scope>NUCLEOTIDE SEQUENCE</scope>
    <source>
        <strain evidence="4">DSM 42138</strain>
    </source>
</reference>
<sequence>MADGDIEMPPELAWVGTLAVGQEWPQSSESHLFQLAGAYGEASRQLAGLCGSLGSVGAGVLESVDGRIAEGFRDFVTQLESLAPGLVQAANQLGDLSDQTAVQVEYTKLMIIVQLVLLALQILHYLFFAPEAIPAAVTGARAVVLMLLKSLVEGVAVGTALGVASDVLVQLMQFISGHRKQWDAQATASAAESGAVSGGTSGAVFGAGRLAAPKFAGSLAGNVVHSAISGVVSSVAMSAIDGDFGDVATWIGSFTSGLAGGLEGGKKFRFGKGGSGSGRVNTDVPSLAGLAAAGLGLAASGAATMDPAGFAGKQDMFGMKSALTASHTATAGTTARAGAGRGAGAGAGAGRTVGAGAQGTETQGTGQVRTSASRGTTPGAGREGGATGAREAVSGITATATTSGTASSFGAVGVRGAADSGAVASVRTTSGTGGGTGTGGGAGTGPGSAATGANRPATTSGDAAAAAEQGHTTGTTRAGSAMRTASGPAAAVATSAGSTATATSREAAAAQPRTGGTETGATARALQPPAAAAGVDPVPRPVPEAEPVPQSDGGAFVPLPASAAVPGPVVSHVVSFGSQDATGLDAGAADGLRELAAHVARTADLRARTGAPLPEITITGHGTSSVAGQPHFGQALQLGAERARQTYDVLAQHLDHHLAALGSPLRADNLSIHQRSLGPALPHGTDPAHDTPQARRRTVITLTHTADDNPPPPRTTPLSIENDLPERVNRHLTDHLSAEPVPDERAIEAYRELHRTAGPAFTRMDFTARAEAVARHLAKIEFSGTKGGARPEALGRVAEEGPSGSAGASGSRRPAAAPPASHLLPVGEQLDRRRPPEVDHGAPPPPVVTGAVRFSDGARIPAYMTGELSEQIGADATALGAGQHEVRGADLAVAELADWFGRVAGVRPAHPEVLLDLVGRGLRGDLREFLGEVKSFPYRTADGLPVHLRLTARSYGNWERFTFGLGSPTKLDVMQRSSAGSGRVAVNGTSWGIAPTLPLALAGLPAGGWGRAYLQFSFSKQARFNLQNQLTNQTETRSTDGAHVHLDDLGYEFHVVDRLGRPLGADGTPIAEGSTDREPERLRFAVRDGLMARLAASLTSAAPETGSGFPGTIAMSGRTRFREAVVEAIGPVRHIRDGALELAGIPAGSKGAGPITDFFSVPNLQSVMRSLYQGPTPVPYGGRNRAEPRGVLWVHAEPTELVRLSDTTAAEMRDIVTSMLRNEQTLGKSRGTEVGGSAGPGFNLAHLAAAFNLRVLAGVNMRYGVSHTRSAVFGGSGSVKVGAQAKGTPTGLYLVRQRVTVTGPARGPEHRGLPLLSPSAPRELPRTETYETWAVVRLTRSEADRLAGQPLPRPEGPEPAPLAVTQQMLTLSRVQELTFRDGSASRLVDGRPVSYPEYFSDAVLREIRSAYPDLVAPLEELYPGNPRWRNSGHFETVLHNTLEVHKALSYQNMAANLGAMADGGLRIDLIESHRLTRGHRQVWVDATLTQPRYEGLQQDLRIRFSAPGSENLSGQQSSARSVQVGLEGVASVRDKTPGVAGNPLDAGTVSVGGRYGTGVESESGYGSSVGSEATSIGTGGSHIFSYDVSFRVRRDGYWRLRGWLRGALSAQLLGAQPFVFTERRSELAVTRAAGAGGPDEPAQGRVVVSVPVGLTRTAVADHVLEQPRVEAMRAEDARDMALLTPRWLERSAAGLDGPAAGLADSVLAHPHATVAVTDGETLARVTQEVVAEASGGSWLVTQPGAPGHEAVLRSVGYQGRIANFEANAAPLGSRTKLFTPAPYLPRTTRVAQRSALMPGLTALTPVLRMEVEDTVGGAMQISGRNARTTTVTFGGQVNGMQSVAAGTGVVSTDGLALTPFRLDRTAVGAVLRSASAEINRKDVGGHQVVVTAPVRHEIAVASSRVGAGAYEGGLVPRSLAGVSGRTLVQPAGWVGVIPEKSAHQLGAITDGFGDVPRYNDVVPWTPYPWLNQRPFGGWPATALNPALALHEFGTRLHGLGLSDTDLEQLRRLVSGRAVRALSNELVGRGMSAPARISRWEHLRLGSRQVRLRAELVPAEVVRLEGLGHSVELEEHRHATETVLQGRSRASGTMATLTLVEGASTGDALARTAGPAVSHTGASMTTTSVTQSDSTVFGSTVTSTEVHAVYETRYDLRLELEITDAGPSRPADAGGARGRDEWWRSWVVRTRHSVVVGRNAGTLTWHAPLSLMWAGQDPAAPGDDPLSPRQLALPPGSGPRRLARLPETGARGWQAVPHPDGADRPFEMPEEGFAVRGIAVGLGALDTANTLVLAAAQDLSLVLPDGGEIGEDLLARAKDTPLTRAGTGPAQSLTDGTSDTALTAFYQQTLTPQGYRVAGLTHRGFFGGVDGSLTLYSRPDFSGARLLAVADGVKFETPKRQAHGSGSAVAHTDSFARTLDAGPTVATDIGTTQPGGVLAGQVTDSATSTLTLDRLSSVNIKPDNVVRAYVFAVPMRWLSVAQAHHHVQDSAMVGLVHSVFGNARRVPQAMETDTLALVWVRHDVATRLGLLTHANHPEPARAAWDAVKQANDAFTGADKAYWDLRRGGRAADRRTRLTEAGDLAATLEQRDTDTVQAVRDARDTLDAALADRDADDAEAAHDEWEELRRDRVPQARERLAAARQAAADEVTAARRALAAAQARMDEVATDLDTLRRRAVALAAELGRVRRGADRLTAWYQLSPEERADLRASGTGEPDAVRFVPPRAPELNITAAPAPKKAPAAPAPRPDVRLDDVNRAHATAPWERQGEPAGNGWSFDAASDHRLMTMTDDAGRSHVFDLHRPEVGNGGALRMPGAEGDGVVGTQPVAGNGFWDAVAVAGGRPDEAAALARGASASDLPADMRLDPRAVFRVQELATAVPELLRGTPGLPERVVRDGGHLPADVRESLTPQQRHALLRANLRAARRWDDRTADVAAALAARSGGIELTVVDEDGSYRVHGPADPDSGAIRTRAFVYRRGDVYLAAVPRQGDVLVTGRSDSGSAGGSGSEAVSHVVSFGSQDATGLDTREADGLRELAADVARAADLRARAGARLPEIVITGHGTASVAGQPHFGRALRLGAERARQTYEVFARHLDEHLTGLGSAVRARDLRIHQRSLGPALPHGTDPAHDTPQARRTTVITLTHTTHEPPTLPHSTPLSVENDLPERVNRHLTNHLSTDPVTGEQAIEAYRELERTGGPAFTRLDFRARAEAVARHLAKIEFSGVKGGADSASAQRDSQDAQRILDTAQVMTALKDRGWAPKWTVVDGARTRSTVYTSLDSLAAELGFPRAQQSVGTSAPGGAASTVPAATTSARVRPPVPARSTGLTTAGQQSGPSSGHQPGPSTGRPQVPPKPRHFISPARQSDPAADRQQASSAPAPRDHPVAPPPPVEVRQREVAERIRWEDFAANSAQARVELAEQGQAPGRYLRPRANGALEDGAFTRIAGSVNIRNRSQLVPRLIRQLYSCLEWTGRAPIAVFTHEAQGKGDLMLGVKTADALREHFPRNEANRNDIVLLTAEPARVKEPDLFRNSGHPFVALDGVKPVAPPLGTRVAPTHVIVAPQLAVTKDFQQSVGAWGSTISAMTEYSKKDPLPPEAAGTGYTTGLGADEVGITFDAGLREYRQRQSRIADAGGRRVARLENLRALESGELRTALFPPEQGRTVDEYAAAPGSRLYFAYSNKSALRFALTVAEVENGESNDVHVVQSSPGPMPTDLDNAVKGTLAGLGVARVRLVSISSKSSPQVTVTVTEQTTGGTGKTMHWITTDRVPHDDMLTLLKASEPIVMTTGNQSTSEALSAGKTIMYESIGMRQSIAFRESLYSSAGVKQPDIDSLAAVSRDYDKTGARPGQPEFKAAAAVLKRLQQENLMGAFSDQAAATRDLGRWIGGQHLRDLLMETGLRPTLLQWEQALAANPRDPAAYRSFVAHLLGLPDGN</sequence>
<feature type="region of interest" description="Disordered" evidence="2">
    <location>
        <begin position="2215"/>
        <end position="2261"/>
    </location>
</feature>
<comment type="caution">
    <text evidence="4">The sequence shown here is derived from an EMBL/GenBank/DDBJ whole genome shotgun (WGS) entry which is preliminary data.</text>
</comment>